<sequence length="798" mass="90221">MPGNYRPLTLLNHDAKLGPKVMQRRLGGVLPFLIHEDQSGFVPGRSIRHSLLRFQDLQEICKTKYPDACAVLLDFAKAFDSVLWPALDMVLQHFGFGATFRAWVKTFYNETSVSLLLNDCPGDPFLLGAGVRQGDPLSPGLFVVFVEPMMNFLRARFASRGIPVDDVSLRHLLLAFADDCTGLVSTLEDAEQFLELVQEYADAAGLRLNVEKTCIMPFSHHVSSQKLTDLRDRSNFKVLTPWESVKLLGIQQGATITSEQRFNDVLKKIRARCALWKYRARTLRGKVVILQSIILPLLWYTASVTSTPQVTLKEVDVIIRNFVNSQDTSASQAAPGKFDKEWIYTSVKDGGLGLTHPKSFIDATHLKCLRDGIATVVSTSAEPRWMAPALALFSMTLGSLGTGFDILYANMKGGQWSSLPQYWRSTLKLWSDLQVSHGTTDWKPFAQVMPFWDNIYFTFGKAKRPMSDVSADTIARLKELDFRRLQDYVDFNGTYVTPDLLEMLLDDADFARPRSKKRLVNDTVRRLSLITPGDGPYYGPHRPTKVESACHGWCFNNVPVVDMANRDFVSLVLKARQTVKTPNLPLRQLGLGGLTLDDRTWIAEYGWDRHVLPVCSDVKFRLQHNALGVRYKFKWRTQVDTSITCVHGCEDTEDAKHLFWECRVARVQWECYLKPFEDLIVGDIDWTLVVFSARLQLKPTSNRLYGEHAMQVVFNIIRCCVLRALWLHRNKRLYNPEVSTSAPFVKHHAQAYIKLHLRKLAADAATKPNSPILKLVNKITRALLPMATGDGDEGGLVV</sequence>
<name>A0A833T3D6_PHYIN</name>
<gene>
    <name evidence="2" type="ORF">GN244_ATG09446</name>
    <name evidence="3" type="ORF">GN244_ATG09449</name>
</gene>
<dbReference type="PANTHER" id="PTHR19446">
    <property type="entry name" value="REVERSE TRANSCRIPTASES"/>
    <property type="match status" value="1"/>
</dbReference>
<keyword evidence="4" id="KW-1185">Reference proteome</keyword>
<dbReference type="CDD" id="cd01650">
    <property type="entry name" value="RT_nLTR_like"/>
    <property type="match status" value="1"/>
</dbReference>
<evidence type="ECO:0000313" key="4">
    <source>
        <dbReference type="Proteomes" id="UP000602510"/>
    </source>
</evidence>
<evidence type="ECO:0000313" key="2">
    <source>
        <dbReference type="EMBL" id="KAF4038430.1"/>
    </source>
</evidence>
<dbReference type="InterPro" id="IPR000477">
    <property type="entry name" value="RT_dom"/>
</dbReference>
<evidence type="ECO:0000259" key="1">
    <source>
        <dbReference type="PROSITE" id="PS50878"/>
    </source>
</evidence>
<evidence type="ECO:0000313" key="3">
    <source>
        <dbReference type="EMBL" id="KAF4038433.1"/>
    </source>
</evidence>
<dbReference type="InterPro" id="IPR043502">
    <property type="entry name" value="DNA/RNA_pol_sf"/>
</dbReference>
<dbReference type="Proteomes" id="UP000602510">
    <property type="component" value="Unassembled WGS sequence"/>
</dbReference>
<dbReference type="Pfam" id="PF00078">
    <property type="entry name" value="RVT_1"/>
    <property type="match status" value="1"/>
</dbReference>
<dbReference type="EMBL" id="WSZM01000195">
    <property type="protein sequence ID" value="KAF4038433.1"/>
    <property type="molecule type" value="Genomic_DNA"/>
</dbReference>
<organism evidence="2 4">
    <name type="scientific">Phytophthora infestans</name>
    <name type="common">Potato late blight agent</name>
    <name type="synonym">Botrytis infestans</name>
    <dbReference type="NCBI Taxonomy" id="4787"/>
    <lineage>
        <taxon>Eukaryota</taxon>
        <taxon>Sar</taxon>
        <taxon>Stramenopiles</taxon>
        <taxon>Oomycota</taxon>
        <taxon>Peronosporomycetes</taxon>
        <taxon>Peronosporales</taxon>
        <taxon>Peronosporaceae</taxon>
        <taxon>Phytophthora</taxon>
    </lineage>
</organism>
<keyword evidence="2" id="KW-0548">Nucleotidyltransferase</keyword>
<proteinExistence type="predicted"/>
<accession>A0A833T3D6</accession>
<dbReference type="AlphaFoldDB" id="A0A833T3D6"/>
<dbReference type="PROSITE" id="PS50878">
    <property type="entry name" value="RT_POL"/>
    <property type="match status" value="1"/>
</dbReference>
<dbReference type="SUPFAM" id="SSF56672">
    <property type="entry name" value="DNA/RNA polymerases"/>
    <property type="match status" value="1"/>
</dbReference>
<keyword evidence="2" id="KW-0695">RNA-directed DNA polymerase</keyword>
<dbReference type="EMBL" id="WSZM01000195">
    <property type="protein sequence ID" value="KAF4038430.1"/>
    <property type="molecule type" value="Genomic_DNA"/>
</dbReference>
<keyword evidence="2" id="KW-0808">Transferase</keyword>
<protein>
    <submittedName>
        <fullName evidence="2">Reverse transcriptase (RNA-dependent DNA polymerase)</fullName>
    </submittedName>
</protein>
<reference evidence="2" key="1">
    <citation type="submission" date="2020-04" db="EMBL/GenBank/DDBJ databases">
        <title>Hybrid Assembly of Korean Phytophthora infestans isolates.</title>
        <authorList>
            <person name="Prokchorchik M."/>
            <person name="Lee Y."/>
            <person name="Seo J."/>
            <person name="Cho J.-H."/>
            <person name="Park Y.-E."/>
            <person name="Jang D.-C."/>
            <person name="Im J.-S."/>
            <person name="Choi J.-G."/>
            <person name="Park H.-J."/>
            <person name="Lee G.-B."/>
            <person name="Lee Y.-G."/>
            <person name="Hong S.-Y."/>
            <person name="Cho K."/>
            <person name="Sohn K.H."/>
        </authorList>
    </citation>
    <scope>NUCLEOTIDE SEQUENCE</scope>
    <source>
        <strain evidence="2">KR_1_A1</strain>
    </source>
</reference>
<comment type="caution">
    <text evidence="2">The sequence shown here is derived from an EMBL/GenBank/DDBJ whole genome shotgun (WGS) entry which is preliminary data.</text>
</comment>
<dbReference type="GO" id="GO:0003964">
    <property type="term" value="F:RNA-directed DNA polymerase activity"/>
    <property type="evidence" value="ECO:0007669"/>
    <property type="project" value="UniProtKB-KW"/>
</dbReference>
<feature type="domain" description="Reverse transcriptase" evidence="1">
    <location>
        <begin position="1"/>
        <end position="247"/>
    </location>
</feature>